<dbReference type="Proteomes" id="UP000195447">
    <property type="component" value="Unassembled WGS sequence"/>
</dbReference>
<dbReference type="AlphaFoldDB" id="A0A1Y4LT35"/>
<dbReference type="RefSeq" id="WP_087158785.1">
    <property type="nucleotide sequence ID" value="NZ_NFKM01000012.1"/>
</dbReference>
<feature type="transmembrane region" description="Helical" evidence="1">
    <location>
        <begin position="35"/>
        <end position="52"/>
    </location>
</feature>
<sequence length="80" mass="9347">MTNYRYRNLRIFFVVFAIVFALGTFMNWIDSKIGISVAWLCVGLNNLIAYLSEKQERSFLKYVSLVTFFACVLLSYLSWA</sequence>
<reference evidence="3" key="1">
    <citation type="submission" date="2017-04" db="EMBL/GenBank/DDBJ databases">
        <title>Function of individual gut microbiota members based on whole genome sequencing of pure cultures obtained from chicken caecum.</title>
        <authorList>
            <person name="Medvecky M."/>
            <person name="Cejkova D."/>
            <person name="Polansky O."/>
            <person name="Karasova D."/>
            <person name="Kubasova T."/>
            <person name="Cizek A."/>
            <person name="Rychlik I."/>
        </authorList>
    </citation>
    <scope>NUCLEOTIDE SEQUENCE [LARGE SCALE GENOMIC DNA]</scope>
    <source>
        <strain evidence="3">An178</strain>
    </source>
</reference>
<accession>A0A1Y4LT35</accession>
<organism evidence="2 3">
    <name type="scientific">Faecalitalea cylindroides</name>
    <dbReference type="NCBI Taxonomy" id="39483"/>
    <lineage>
        <taxon>Bacteria</taxon>
        <taxon>Bacillati</taxon>
        <taxon>Bacillota</taxon>
        <taxon>Erysipelotrichia</taxon>
        <taxon>Erysipelotrichales</taxon>
        <taxon>Erysipelotrichaceae</taxon>
        <taxon>Faecalitalea</taxon>
    </lineage>
</organism>
<protein>
    <submittedName>
        <fullName evidence="2">Uncharacterized protein</fullName>
    </submittedName>
</protein>
<evidence type="ECO:0000256" key="1">
    <source>
        <dbReference type="SAM" id="Phobius"/>
    </source>
</evidence>
<keyword evidence="1" id="KW-0472">Membrane</keyword>
<feature type="transmembrane region" description="Helical" evidence="1">
    <location>
        <begin position="59"/>
        <end position="79"/>
    </location>
</feature>
<keyword evidence="1" id="KW-1133">Transmembrane helix</keyword>
<gene>
    <name evidence="2" type="ORF">B5F14_06875</name>
</gene>
<comment type="caution">
    <text evidence="2">The sequence shown here is derived from an EMBL/GenBank/DDBJ whole genome shotgun (WGS) entry which is preliminary data.</text>
</comment>
<dbReference type="EMBL" id="NFKM01000012">
    <property type="protein sequence ID" value="OUP59805.1"/>
    <property type="molecule type" value="Genomic_DNA"/>
</dbReference>
<feature type="transmembrane region" description="Helical" evidence="1">
    <location>
        <begin position="12"/>
        <end position="29"/>
    </location>
</feature>
<evidence type="ECO:0000313" key="2">
    <source>
        <dbReference type="EMBL" id="OUP59805.1"/>
    </source>
</evidence>
<proteinExistence type="predicted"/>
<keyword evidence="1" id="KW-0812">Transmembrane</keyword>
<keyword evidence="3" id="KW-1185">Reference proteome</keyword>
<name>A0A1Y4LT35_9FIRM</name>
<evidence type="ECO:0000313" key="3">
    <source>
        <dbReference type="Proteomes" id="UP000195447"/>
    </source>
</evidence>